<feature type="domain" description="Glycoside hydrolase family 31 N-terminal" evidence="6">
    <location>
        <begin position="54"/>
        <end position="217"/>
    </location>
</feature>
<dbReference type="CDD" id="cd06593">
    <property type="entry name" value="GH31_xylosidase_YicI"/>
    <property type="match status" value="1"/>
</dbReference>
<evidence type="ECO:0000313" key="8">
    <source>
        <dbReference type="EMBL" id="GAA2372871.1"/>
    </source>
</evidence>
<dbReference type="SUPFAM" id="SSF74650">
    <property type="entry name" value="Galactose mutarotase-like"/>
    <property type="match status" value="1"/>
</dbReference>
<feature type="domain" description="Glycosyl hydrolase family 31 C-terminal" evidence="7">
    <location>
        <begin position="582"/>
        <end position="667"/>
    </location>
</feature>
<keyword evidence="3 4" id="KW-0326">Glycosidase</keyword>
<dbReference type="SUPFAM" id="SSF51445">
    <property type="entry name" value="(Trans)glycosidases"/>
    <property type="match status" value="1"/>
</dbReference>
<dbReference type="Gene3D" id="3.20.20.80">
    <property type="entry name" value="Glycosidases"/>
    <property type="match status" value="1"/>
</dbReference>
<dbReference type="InterPro" id="IPR050985">
    <property type="entry name" value="Alpha-glycosidase_related"/>
</dbReference>
<dbReference type="PANTHER" id="PTHR43053:SF4">
    <property type="entry name" value="MYOGENESIS-REGULATING GLYCOSIDASE"/>
    <property type="match status" value="1"/>
</dbReference>
<dbReference type="InterPro" id="IPR048395">
    <property type="entry name" value="Glyco_hydro_31_C"/>
</dbReference>
<dbReference type="SUPFAM" id="SSF51011">
    <property type="entry name" value="Glycosyl hydrolase domain"/>
    <property type="match status" value="1"/>
</dbReference>
<dbReference type="RefSeq" id="WP_344617394.1">
    <property type="nucleotide sequence ID" value="NZ_BAAARV010000074.1"/>
</dbReference>
<keyword evidence="2 4" id="KW-0378">Hydrolase</keyword>
<comment type="caution">
    <text evidence="8">The sequence shown here is derived from an EMBL/GenBank/DDBJ whole genome shotgun (WGS) entry which is preliminary data.</text>
</comment>
<dbReference type="SUPFAM" id="SSF117125">
    <property type="entry name" value="Putative glucosidase YicI, C-terminal domain"/>
    <property type="match status" value="1"/>
</dbReference>
<evidence type="ECO:0000259" key="7">
    <source>
        <dbReference type="Pfam" id="PF21365"/>
    </source>
</evidence>
<evidence type="ECO:0000256" key="2">
    <source>
        <dbReference type="ARBA" id="ARBA00022801"/>
    </source>
</evidence>
<reference evidence="9" key="1">
    <citation type="journal article" date="2019" name="Int. J. Syst. Evol. Microbiol.">
        <title>The Global Catalogue of Microorganisms (GCM) 10K type strain sequencing project: providing services to taxonomists for standard genome sequencing and annotation.</title>
        <authorList>
            <consortium name="The Broad Institute Genomics Platform"/>
            <consortium name="The Broad Institute Genome Sequencing Center for Infectious Disease"/>
            <person name="Wu L."/>
            <person name="Ma J."/>
        </authorList>
    </citation>
    <scope>NUCLEOTIDE SEQUENCE [LARGE SCALE GENOMIC DNA]</scope>
    <source>
        <strain evidence="9">JCM 3272</strain>
    </source>
</reference>
<evidence type="ECO:0000256" key="4">
    <source>
        <dbReference type="RuleBase" id="RU361185"/>
    </source>
</evidence>
<dbReference type="Pfam" id="PF13802">
    <property type="entry name" value="Gal_mutarotas_2"/>
    <property type="match status" value="1"/>
</dbReference>
<dbReference type="InterPro" id="IPR000322">
    <property type="entry name" value="Glyco_hydro_31_TIM"/>
</dbReference>
<gene>
    <name evidence="8" type="primary">yicI_2</name>
    <name evidence="8" type="ORF">GCM10010170_075310</name>
</gene>
<name>A0ABP5U8P8_9ACTN</name>
<evidence type="ECO:0000259" key="5">
    <source>
        <dbReference type="Pfam" id="PF01055"/>
    </source>
</evidence>
<dbReference type="Proteomes" id="UP001501444">
    <property type="component" value="Unassembled WGS sequence"/>
</dbReference>
<evidence type="ECO:0000259" key="6">
    <source>
        <dbReference type="Pfam" id="PF13802"/>
    </source>
</evidence>
<dbReference type="Gene3D" id="2.60.40.1760">
    <property type="entry name" value="glycosyl hydrolase (family 31)"/>
    <property type="match status" value="1"/>
</dbReference>
<dbReference type="Pfam" id="PF01055">
    <property type="entry name" value="Glyco_hydro_31_2nd"/>
    <property type="match status" value="1"/>
</dbReference>
<dbReference type="Gene3D" id="2.60.40.1180">
    <property type="entry name" value="Golgi alpha-mannosidase II"/>
    <property type="match status" value="2"/>
</dbReference>
<organism evidence="8 9">
    <name type="scientific">Dactylosporangium salmoneum</name>
    <dbReference type="NCBI Taxonomy" id="53361"/>
    <lineage>
        <taxon>Bacteria</taxon>
        <taxon>Bacillati</taxon>
        <taxon>Actinomycetota</taxon>
        <taxon>Actinomycetes</taxon>
        <taxon>Micromonosporales</taxon>
        <taxon>Micromonosporaceae</taxon>
        <taxon>Dactylosporangium</taxon>
    </lineage>
</organism>
<dbReference type="InterPro" id="IPR011013">
    <property type="entry name" value="Gal_mutarotase_sf_dom"/>
</dbReference>
<proteinExistence type="inferred from homology"/>
<dbReference type="Pfam" id="PF21365">
    <property type="entry name" value="Glyco_hydro_31_3rd"/>
    <property type="match status" value="1"/>
</dbReference>
<accession>A0ABP5U8P8</accession>
<dbReference type="NCBIfam" id="NF007940">
    <property type="entry name" value="PRK10658.1"/>
    <property type="match status" value="1"/>
</dbReference>
<dbReference type="EMBL" id="BAAARV010000074">
    <property type="protein sequence ID" value="GAA2372871.1"/>
    <property type="molecule type" value="Genomic_DNA"/>
</dbReference>
<dbReference type="InterPro" id="IPR025887">
    <property type="entry name" value="Glyco_hydro_31_N_dom"/>
</dbReference>
<protein>
    <submittedName>
        <fullName evidence="8">Alpha-xylosidase</fullName>
    </submittedName>
</protein>
<dbReference type="InterPro" id="IPR017853">
    <property type="entry name" value="GH"/>
</dbReference>
<dbReference type="CDD" id="cd14752">
    <property type="entry name" value="GH31_N"/>
    <property type="match status" value="1"/>
</dbReference>
<evidence type="ECO:0000256" key="1">
    <source>
        <dbReference type="ARBA" id="ARBA00007806"/>
    </source>
</evidence>
<evidence type="ECO:0000313" key="9">
    <source>
        <dbReference type="Proteomes" id="UP001501444"/>
    </source>
</evidence>
<feature type="domain" description="Glycoside hydrolase family 31 TIM barrel" evidence="5">
    <location>
        <begin position="259"/>
        <end position="573"/>
    </location>
</feature>
<comment type="similarity">
    <text evidence="1 4">Belongs to the glycosyl hydrolase 31 family.</text>
</comment>
<evidence type="ECO:0000256" key="3">
    <source>
        <dbReference type="ARBA" id="ARBA00023295"/>
    </source>
</evidence>
<dbReference type="InterPro" id="IPR013780">
    <property type="entry name" value="Glyco_hydro_b"/>
</dbReference>
<sequence>MKFNDGYWLLREGVTARYATEALDVRTSDASASIAVLTKRNEHRGSVLNSPTITVELSAPAPDVVRVQASHRTVLERPSVRFEVSPDPVDVRVERDDTAVRLTAGRLSVEATAGGQWGLRFLGAGTPLTSSGFKSLASMTDVASGEFMVERLTLPVGANVYGFGERFTPFVKNGQVVDSWNQDGGTASEQAYKSVPFFITDAGFGVFVNSPARVSFEVASEVVSAVQFSIPGPQLEYLVIYGPTPAEILRKYTALTGRPALPPRWSFGLWLSTSFTTDYDEATVTHFVEGMAQRDLPLSVFHFDCYWMRALHWCDFEWDRRVFPEPDKMLQRLGDRGLRRSVWINPYIGQRSPVFQEAAAAGYLVRRPDGTVWQSDMWVAGMGIVDFTNPAAREWFAGKIRTLLQSGVDAVKTDFGERIPTDVVWFDGSDPQLMHNYYPLLYNQTVFDEVRRHRGAGEAVLFARSATVGSQQFPVHWGGDCESTYTAMADSLRGGLSLGLGGFGFWSHDIGGFEGTPSAALFKRWVAFGLLSSHSRLHGSESYRVPWAFDEEAVTVTRQFAQLKNALMPYLWAAAVDAHRHGIPVMRAMLLEFPQDRTSSFLDRQYMLGPDLLVAPVFSDQGDVEFYLPAGAWTSYLDGATVNGPSWVRQRHDFSSLPLLVRPGSVLALGSRTDRPDYDDAIAPVFEVFGMADGDRRVATLFDAAGDERVVVEVTRTGSQLRAVVTHGLEHLTEGWALCWVTGPRGPQRGPRAAGSCTARTLTLTLD</sequence>
<keyword evidence="9" id="KW-1185">Reference proteome</keyword>
<dbReference type="PANTHER" id="PTHR43053">
    <property type="entry name" value="GLYCOSIDASE FAMILY 31"/>
    <property type="match status" value="1"/>
</dbReference>